<dbReference type="SUPFAM" id="SSF55785">
    <property type="entry name" value="PYP-like sensor domain (PAS domain)"/>
    <property type="match status" value="2"/>
</dbReference>
<evidence type="ECO:0000259" key="2">
    <source>
        <dbReference type="PROSITE" id="PS50112"/>
    </source>
</evidence>
<dbReference type="PROSITE" id="PS50887">
    <property type="entry name" value="GGDEF"/>
    <property type="match status" value="1"/>
</dbReference>
<evidence type="ECO:0000256" key="1">
    <source>
        <dbReference type="SAM" id="Coils"/>
    </source>
</evidence>
<dbReference type="Pfam" id="PF00990">
    <property type="entry name" value="GGDEF"/>
    <property type="match status" value="1"/>
</dbReference>
<dbReference type="Pfam" id="PF00563">
    <property type="entry name" value="EAL"/>
    <property type="match status" value="1"/>
</dbReference>
<dbReference type="InterPro" id="IPR043128">
    <property type="entry name" value="Rev_trsase/Diguanyl_cyclase"/>
</dbReference>
<keyword evidence="1" id="KW-0175">Coiled coil</keyword>
<dbReference type="InterPro" id="IPR035965">
    <property type="entry name" value="PAS-like_dom_sf"/>
</dbReference>
<evidence type="ECO:0000313" key="6">
    <source>
        <dbReference type="Proteomes" id="UP000198403"/>
    </source>
</evidence>
<dbReference type="CDD" id="cd00130">
    <property type="entry name" value="PAS"/>
    <property type="match status" value="2"/>
</dbReference>
<keyword evidence="6" id="KW-1185">Reference proteome</keyword>
<dbReference type="Gene3D" id="3.30.70.270">
    <property type="match status" value="1"/>
</dbReference>
<dbReference type="OrthoDB" id="23692at2"/>
<dbReference type="InterPro" id="IPR000160">
    <property type="entry name" value="GGDEF_dom"/>
</dbReference>
<gene>
    <name evidence="5" type="ORF">SAMN06272737_11121</name>
</gene>
<evidence type="ECO:0000259" key="3">
    <source>
        <dbReference type="PROSITE" id="PS50883"/>
    </source>
</evidence>
<dbReference type="PANTHER" id="PTHR44757">
    <property type="entry name" value="DIGUANYLATE CYCLASE DGCP"/>
    <property type="match status" value="1"/>
</dbReference>
<dbReference type="SMART" id="SM00267">
    <property type="entry name" value="GGDEF"/>
    <property type="match status" value="1"/>
</dbReference>
<proteinExistence type="predicted"/>
<dbReference type="SUPFAM" id="SSF141868">
    <property type="entry name" value="EAL domain-like"/>
    <property type="match status" value="1"/>
</dbReference>
<feature type="domain" description="GGDEF" evidence="4">
    <location>
        <begin position="302"/>
        <end position="438"/>
    </location>
</feature>
<dbReference type="SMART" id="SM00052">
    <property type="entry name" value="EAL"/>
    <property type="match status" value="1"/>
</dbReference>
<dbReference type="AlphaFoldDB" id="A0A238X258"/>
<dbReference type="PROSITE" id="PS50883">
    <property type="entry name" value="EAL"/>
    <property type="match status" value="1"/>
</dbReference>
<dbReference type="RefSeq" id="WP_089336692.1">
    <property type="nucleotide sequence ID" value="NZ_FZNO01000011.1"/>
</dbReference>
<organism evidence="5 6">
    <name type="scientific">Blastococcus mobilis</name>
    <dbReference type="NCBI Taxonomy" id="1938746"/>
    <lineage>
        <taxon>Bacteria</taxon>
        <taxon>Bacillati</taxon>
        <taxon>Actinomycetota</taxon>
        <taxon>Actinomycetes</taxon>
        <taxon>Geodermatophilales</taxon>
        <taxon>Geodermatophilaceae</taxon>
        <taxon>Blastococcus</taxon>
    </lineage>
</organism>
<dbReference type="CDD" id="cd01948">
    <property type="entry name" value="EAL"/>
    <property type="match status" value="1"/>
</dbReference>
<feature type="domain" description="PAS" evidence="2">
    <location>
        <begin position="134"/>
        <end position="178"/>
    </location>
</feature>
<feature type="coiled-coil region" evidence="1">
    <location>
        <begin position="240"/>
        <end position="267"/>
    </location>
</feature>
<dbReference type="Proteomes" id="UP000198403">
    <property type="component" value="Unassembled WGS sequence"/>
</dbReference>
<dbReference type="NCBIfam" id="TIGR00254">
    <property type="entry name" value="GGDEF"/>
    <property type="match status" value="1"/>
</dbReference>
<name>A0A238X258_9ACTN</name>
<evidence type="ECO:0000259" key="4">
    <source>
        <dbReference type="PROSITE" id="PS50887"/>
    </source>
</evidence>
<dbReference type="Gene3D" id="3.20.20.450">
    <property type="entry name" value="EAL domain"/>
    <property type="match status" value="1"/>
</dbReference>
<sequence length="723" mass="79234">MVEQTAPEPPPSGVYESMFLHGIDGFLFATEDGRILRANPRACELLGRSEADLIEHGRDGLTDPRDHRWAEAVERRRQTGAFRGVLRLLRGDGSTFSAEVSSAVLPDAAGVYVSFRDLTAEEAEAARTAETRRAAAEVIDSLESISDMYVGVDADWRVTYINAPAETRVGVCREDVVGGDLWEQFPTLVGSVFEAPYRRVMDTGEPVTLENFYAAADLWTEVRVYPLRRGGIGIYFRDIAERKALELEREQLLLAEQESRRAAEQARVEAAYQAVHDELTGLLNRAGLIQQVDSYLACWPASSLTVLVIDLDRFKVVNDSLGHRTGDELLTVYAQRLATLAGPTDLVARLGGDEFVVAMFGASAAEADRMAEAVLAAARQPVEVGASLLVTASVGLAGTADAGAADPPVVWDVLLREADAAMYRAKETGRDQAVWFDEQMYLQSMRRMQTEHDLRLALQHDELFLDYQPAFDLRCERIDHVEALVRWRHPTRGLVPPLDFIPVAEDSGLIHQLGEWVLARAVEQAERWAHIPDMRVWINVSPQQLAHCGFPELIATHLNRVGLPGFHLGIEVTESTLADRDSLTTVLQEIRQLGVAVAIDDFGTGYSSLARLSTFPVDVIKIDRSFVADVETPRGETVLAGIVTLAHATGAHVIAEGVETEAQLAALSALGVDSASGYLLARPAAPEHLPLPDAGHSPLEQRHGLHPRLQYLLGELATPRPGE</sequence>
<protein>
    <submittedName>
        <fullName evidence="5">PAS domain S-box-containing protein/diguanylate cyclase (GGDEF) domain-containing protein</fullName>
    </submittedName>
</protein>
<dbReference type="InterPro" id="IPR035919">
    <property type="entry name" value="EAL_sf"/>
</dbReference>
<dbReference type="InterPro" id="IPR000014">
    <property type="entry name" value="PAS"/>
</dbReference>
<dbReference type="NCBIfam" id="TIGR00229">
    <property type="entry name" value="sensory_box"/>
    <property type="match status" value="1"/>
</dbReference>
<dbReference type="InterPro" id="IPR029787">
    <property type="entry name" value="Nucleotide_cyclase"/>
</dbReference>
<dbReference type="InterPro" id="IPR001633">
    <property type="entry name" value="EAL_dom"/>
</dbReference>
<evidence type="ECO:0000313" key="5">
    <source>
        <dbReference type="EMBL" id="SNR52633.1"/>
    </source>
</evidence>
<dbReference type="PROSITE" id="PS50112">
    <property type="entry name" value="PAS"/>
    <property type="match status" value="1"/>
</dbReference>
<dbReference type="InterPro" id="IPR052155">
    <property type="entry name" value="Biofilm_reg_signaling"/>
</dbReference>
<dbReference type="SMART" id="SM00091">
    <property type="entry name" value="PAS"/>
    <property type="match status" value="2"/>
</dbReference>
<dbReference type="CDD" id="cd01949">
    <property type="entry name" value="GGDEF"/>
    <property type="match status" value="1"/>
</dbReference>
<dbReference type="PANTHER" id="PTHR44757:SF2">
    <property type="entry name" value="BIOFILM ARCHITECTURE MAINTENANCE PROTEIN MBAA"/>
    <property type="match status" value="1"/>
</dbReference>
<dbReference type="InterPro" id="IPR013656">
    <property type="entry name" value="PAS_4"/>
</dbReference>
<dbReference type="SUPFAM" id="SSF55073">
    <property type="entry name" value="Nucleotide cyclase"/>
    <property type="match status" value="1"/>
</dbReference>
<dbReference type="Pfam" id="PF13426">
    <property type="entry name" value="PAS_9"/>
    <property type="match status" value="1"/>
</dbReference>
<reference evidence="5 6" key="1">
    <citation type="submission" date="2017-06" db="EMBL/GenBank/DDBJ databases">
        <authorList>
            <person name="Kim H.J."/>
            <person name="Triplett B.A."/>
        </authorList>
    </citation>
    <scope>NUCLEOTIDE SEQUENCE [LARGE SCALE GENOMIC DNA]</scope>
    <source>
        <strain evidence="5 6">DSM 44272</strain>
    </source>
</reference>
<feature type="domain" description="EAL" evidence="3">
    <location>
        <begin position="447"/>
        <end position="697"/>
    </location>
</feature>
<dbReference type="Gene3D" id="3.30.450.20">
    <property type="entry name" value="PAS domain"/>
    <property type="match status" value="2"/>
</dbReference>
<dbReference type="Pfam" id="PF08448">
    <property type="entry name" value="PAS_4"/>
    <property type="match status" value="1"/>
</dbReference>
<dbReference type="EMBL" id="FZNO01000011">
    <property type="protein sequence ID" value="SNR52633.1"/>
    <property type="molecule type" value="Genomic_DNA"/>
</dbReference>
<accession>A0A238X258</accession>